<reference evidence="1" key="1">
    <citation type="submission" date="2020-04" db="EMBL/GenBank/DDBJ databases">
        <authorList>
            <person name="Chiriac C."/>
            <person name="Salcher M."/>
            <person name="Ghai R."/>
            <person name="Kavagutti S V."/>
        </authorList>
    </citation>
    <scope>NUCLEOTIDE SEQUENCE</scope>
</reference>
<accession>A0A6J5LGP9</accession>
<organism evidence="1">
    <name type="scientific">uncultured Caudovirales phage</name>
    <dbReference type="NCBI Taxonomy" id="2100421"/>
    <lineage>
        <taxon>Viruses</taxon>
        <taxon>Duplodnaviria</taxon>
        <taxon>Heunggongvirae</taxon>
        <taxon>Uroviricota</taxon>
        <taxon>Caudoviricetes</taxon>
        <taxon>Peduoviridae</taxon>
        <taxon>Maltschvirus</taxon>
        <taxon>Maltschvirus maltsch</taxon>
    </lineage>
</organism>
<evidence type="ECO:0008006" key="2">
    <source>
        <dbReference type="Google" id="ProtNLM"/>
    </source>
</evidence>
<protein>
    <recommendedName>
        <fullName evidence="2">Tail fiber protein</fullName>
    </recommendedName>
</protein>
<evidence type="ECO:0000313" key="1">
    <source>
        <dbReference type="EMBL" id="CAB4132110.1"/>
    </source>
</evidence>
<sequence length="245" mass="26189">MLKFFRLPFASSGDKVAIPDTPPVDGSINYTTGFDADYEADPVANPATYKDIPRTGVNQALFDITNAIKELQSDVQAWINPSLNGGTNVQYALGMRVRYTDGNVYESLSNANVALPTDPTHWALVDYASMTAHIINAIATSQTLQDVTASRAAGTVYQNLTAQTIKVWAQCTVAIPTGTYYTYAAKVGTTNPPTLQVAVIGGAAGVGIDVSDTLYFDVAPGEYYEIIFAGASPTGSSIAQWVERR</sequence>
<gene>
    <name evidence="1" type="ORF">UFOVP138_47</name>
</gene>
<proteinExistence type="predicted"/>
<name>A0A6J5LGP9_9CAUD</name>
<dbReference type="EMBL" id="LR796256">
    <property type="protein sequence ID" value="CAB4132110.1"/>
    <property type="molecule type" value="Genomic_DNA"/>
</dbReference>